<dbReference type="Proteomes" id="UP000694005">
    <property type="component" value="Chromosome A09"/>
</dbReference>
<dbReference type="EMBL" id="LS974625">
    <property type="protein sequence ID" value="CAG7864416.1"/>
    <property type="molecule type" value="Genomic_DNA"/>
</dbReference>
<dbReference type="AlphaFoldDB" id="A0A3P5YJR7"/>
<sequence>LDSDFLLPSIKFQVGKLQNCASSHGMNLGSYGEELCMLTERSIEEPNLRRSAEMKNMLYDPLCFVFQPSSKLELIHIWD</sequence>
<reference evidence="2" key="1">
    <citation type="submission" date="2018-11" db="EMBL/GenBank/DDBJ databases">
        <authorList>
            <consortium name="Genoscope - CEA"/>
            <person name="William W."/>
        </authorList>
    </citation>
    <scope>NUCLEOTIDE SEQUENCE</scope>
</reference>
<gene>
    <name evidence="2" type="ORF">BRAA09T39251Z</name>
    <name evidence="1" type="ORF">BRAPAZ1V2_A09P48830.2</name>
</gene>
<name>A0A3P5YJR7_BRACM</name>
<dbReference type="EMBL" id="LR031568">
    <property type="protein sequence ID" value="VDC61640.1"/>
    <property type="molecule type" value="Genomic_DNA"/>
</dbReference>
<proteinExistence type="predicted"/>
<protein>
    <submittedName>
        <fullName evidence="1">Uncharacterized protein</fullName>
    </submittedName>
</protein>
<feature type="non-terminal residue" evidence="2">
    <location>
        <position position="1"/>
    </location>
</feature>
<accession>A0A3P5YJR7</accession>
<evidence type="ECO:0000313" key="2">
    <source>
        <dbReference type="EMBL" id="VDC61640.1"/>
    </source>
</evidence>
<organism evidence="2">
    <name type="scientific">Brassica campestris</name>
    <name type="common">Field mustard</name>
    <dbReference type="NCBI Taxonomy" id="3711"/>
    <lineage>
        <taxon>Eukaryota</taxon>
        <taxon>Viridiplantae</taxon>
        <taxon>Streptophyta</taxon>
        <taxon>Embryophyta</taxon>
        <taxon>Tracheophyta</taxon>
        <taxon>Spermatophyta</taxon>
        <taxon>Magnoliopsida</taxon>
        <taxon>eudicotyledons</taxon>
        <taxon>Gunneridae</taxon>
        <taxon>Pentapetalae</taxon>
        <taxon>rosids</taxon>
        <taxon>malvids</taxon>
        <taxon>Brassicales</taxon>
        <taxon>Brassicaceae</taxon>
        <taxon>Brassiceae</taxon>
        <taxon>Brassica</taxon>
    </lineage>
</organism>
<evidence type="ECO:0000313" key="1">
    <source>
        <dbReference type="EMBL" id="CAG7864416.1"/>
    </source>
</evidence>